<dbReference type="PANTHER" id="PTHR46211">
    <property type="entry name" value="GLYCEROPHOSPHORYL DIESTER PHOSPHODIESTERASE"/>
    <property type="match status" value="1"/>
</dbReference>
<sequence>MRSSLLAIACLALPVAFAFAAVAASAAEPKPSAEPKPTGEPKPAVELVAHRGESYDAPENTLDAYKLAWDRGVPAAELDVHLTKDGKLILIHDADTKRTTGGAANLVVKEHAADELRKLDVGSWKSPQYAGERMPLLDEALATVPPGRRMFIEVKVGPEAVPELVRCVERSGKSPEQLPVISFNLDTCREAKKALPKHKVYFLSSFKQDKQTKKWGPTVEELIAKAKAANLDGLDVQSKEPTVVDAAFAKAVRDAKLALLVWTVDDPALAKKMVDLGVDGITTNRGQWMAEQLAGK</sequence>
<proteinExistence type="predicted"/>
<dbReference type="PANTHER" id="PTHR46211:SF1">
    <property type="entry name" value="GLYCEROPHOSPHODIESTER PHOSPHODIESTERASE, CYTOPLASMIC"/>
    <property type="match status" value="1"/>
</dbReference>
<evidence type="ECO:0000259" key="2">
    <source>
        <dbReference type="PROSITE" id="PS51704"/>
    </source>
</evidence>
<evidence type="ECO:0000313" key="3">
    <source>
        <dbReference type="EMBL" id="CAA9439087.1"/>
    </source>
</evidence>
<protein>
    <submittedName>
        <fullName evidence="3">Glycerophosphoryl diester phosphodiesterase</fullName>
        <ecNumber evidence="3">3.1.4.46</ecNumber>
    </submittedName>
</protein>
<feature type="domain" description="GP-PDE" evidence="2">
    <location>
        <begin position="45"/>
        <end position="293"/>
    </location>
</feature>
<dbReference type="Gene3D" id="3.20.20.190">
    <property type="entry name" value="Phosphatidylinositol (PI) phosphodiesterase"/>
    <property type="match status" value="1"/>
</dbReference>
<dbReference type="InterPro" id="IPR030395">
    <property type="entry name" value="GP_PDE_dom"/>
</dbReference>
<dbReference type="GO" id="GO:0008889">
    <property type="term" value="F:glycerophosphodiester phosphodiesterase activity"/>
    <property type="evidence" value="ECO:0007669"/>
    <property type="project" value="UniProtKB-EC"/>
</dbReference>
<dbReference type="Pfam" id="PF03009">
    <property type="entry name" value="GDPD"/>
    <property type="match status" value="1"/>
</dbReference>
<name>A0A6J4QCF4_9BACT</name>
<accession>A0A6J4QCF4</accession>
<feature type="signal peptide" evidence="1">
    <location>
        <begin position="1"/>
        <end position="20"/>
    </location>
</feature>
<keyword evidence="3" id="KW-0378">Hydrolase</keyword>
<keyword evidence="1" id="KW-0732">Signal</keyword>
<dbReference type="InterPro" id="IPR017946">
    <property type="entry name" value="PLC-like_Pdiesterase_TIM-brl"/>
</dbReference>
<dbReference type="CDD" id="cd08582">
    <property type="entry name" value="GDPD_like_2"/>
    <property type="match status" value="1"/>
</dbReference>
<evidence type="ECO:0000256" key="1">
    <source>
        <dbReference type="SAM" id="SignalP"/>
    </source>
</evidence>
<reference evidence="3" key="1">
    <citation type="submission" date="2020-02" db="EMBL/GenBank/DDBJ databases">
        <authorList>
            <person name="Meier V. D."/>
        </authorList>
    </citation>
    <scope>NUCLEOTIDE SEQUENCE</scope>
    <source>
        <strain evidence="3">AVDCRST_MAG64</strain>
    </source>
</reference>
<dbReference type="SUPFAM" id="SSF51695">
    <property type="entry name" value="PLC-like phosphodiesterases"/>
    <property type="match status" value="1"/>
</dbReference>
<dbReference type="GO" id="GO:0006629">
    <property type="term" value="P:lipid metabolic process"/>
    <property type="evidence" value="ECO:0007669"/>
    <property type="project" value="InterPro"/>
</dbReference>
<dbReference type="AlphaFoldDB" id="A0A6J4QCF4"/>
<organism evidence="3">
    <name type="scientific">uncultured Phycisphaerae bacterium</name>
    <dbReference type="NCBI Taxonomy" id="904963"/>
    <lineage>
        <taxon>Bacteria</taxon>
        <taxon>Pseudomonadati</taxon>
        <taxon>Planctomycetota</taxon>
        <taxon>Phycisphaerae</taxon>
        <taxon>environmental samples</taxon>
    </lineage>
</organism>
<dbReference type="EC" id="3.1.4.46" evidence="3"/>
<dbReference type="EMBL" id="CADCUQ010000929">
    <property type="protein sequence ID" value="CAA9439087.1"/>
    <property type="molecule type" value="Genomic_DNA"/>
</dbReference>
<feature type="chain" id="PRO_5026985743" evidence="1">
    <location>
        <begin position="21"/>
        <end position="296"/>
    </location>
</feature>
<dbReference type="PROSITE" id="PS51704">
    <property type="entry name" value="GP_PDE"/>
    <property type="match status" value="1"/>
</dbReference>
<gene>
    <name evidence="3" type="ORF">AVDCRST_MAG64-4011</name>
</gene>